<feature type="transmembrane region" description="Helical" evidence="1">
    <location>
        <begin position="76"/>
        <end position="100"/>
    </location>
</feature>
<feature type="transmembrane region" description="Helical" evidence="1">
    <location>
        <begin position="6"/>
        <end position="25"/>
    </location>
</feature>
<keyword evidence="1" id="KW-0812">Transmembrane</keyword>
<dbReference type="PIRSF" id="PIRSF011443">
    <property type="entry name" value="YgjV"/>
    <property type="match status" value="1"/>
</dbReference>
<dbReference type="InterPro" id="IPR019629">
    <property type="entry name" value="Uncharacterised_HI1736/YgjV"/>
</dbReference>
<dbReference type="RefSeq" id="WP_327599049.1">
    <property type="nucleotide sequence ID" value="NZ_JAYXHS010000002.1"/>
</dbReference>
<reference evidence="2 3" key="1">
    <citation type="submission" date="2024-01" db="EMBL/GenBank/DDBJ databases">
        <title>Uliginosibacterium soil sp. nov.</title>
        <authorList>
            <person name="Lv Y."/>
        </authorList>
    </citation>
    <scope>NUCLEOTIDE SEQUENCE [LARGE SCALE GENOMIC DNA]</scope>
    <source>
        <strain evidence="2 3">H3</strain>
    </source>
</reference>
<keyword evidence="1" id="KW-0472">Membrane</keyword>
<evidence type="ECO:0000313" key="2">
    <source>
        <dbReference type="EMBL" id="MEC5386071.1"/>
    </source>
</evidence>
<gene>
    <name evidence="2" type="ORF">VVD49_10065</name>
</gene>
<keyword evidence="1" id="KW-1133">Transmembrane helix</keyword>
<dbReference type="Pfam" id="PF10688">
    <property type="entry name" value="Imp-YgjV"/>
    <property type="match status" value="1"/>
</dbReference>
<name>A0ABU6K317_9RHOO</name>
<feature type="transmembrane region" description="Helical" evidence="1">
    <location>
        <begin position="34"/>
        <end position="56"/>
    </location>
</feature>
<proteinExistence type="predicted"/>
<dbReference type="EMBL" id="JAYXHS010000002">
    <property type="protein sequence ID" value="MEC5386071.1"/>
    <property type="molecule type" value="Genomic_DNA"/>
</dbReference>
<feature type="transmembrane region" description="Helical" evidence="1">
    <location>
        <begin position="139"/>
        <end position="158"/>
    </location>
</feature>
<protein>
    <submittedName>
        <fullName evidence="2">YgjV family protein</fullName>
    </submittedName>
</protein>
<sequence length="172" mass="18840">MPHDFFSIPQLFGYCAFVFGVACFLQKSDLRFKVLLVCESISYVLHFWLLGNFPAMASSSMAGARTLTSIWVSSRWVAAFFVTLTIALGCWLVTSWVGVLPIVGSCIGTLGVFQLTGITMRWTMFVATCLWLANNILSGSIGGTALEVCIALSNLYTIRRLYVARANAKNSA</sequence>
<keyword evidence="3" id="KW-1185">Reference proteome</keyword>
<organism evidence="2 3">
    <name type="scientific">Uliginosibacterium silvisoli</name>
    <dbReference type="NCBI Taxonomy" id="3114758"/>
    <lineage>
        <taxon>Bacteria</taxon>
        <taxon>Pseudomonadati</taxon>
        <taxon>Pseudomonadota</taxon>
        <taxon>Betaproteobacteria</taxon>
        <taxon>Rhodocyclales</taxon>
        <taxon>Zoogloeaceae</taxon>
        <taxon>Uliginosibacterium</taxon>
    </lineage>
</organism>
<dbReference type="InterPro" id="IPR026267">
    <property type="entry name" value="YgjV"/>
</dbReference>
<evidence type="ECO:0000313" key="3">
    <source>
        <dbReference type="Proteomes" id="UP001331561"/>
    </source>
</evidence>
<accession>A0ABU6K317</accession>
<comment type="caution">
    <text evidence="2">The sequence shown here is derived from an EMBL/GenBank/DDBJ whole genome shotgun (WGS) entry which is preliminary data.</text>
</comment>
<evidence type="ECO:0000256" key="1">
    <source>
        <dbReference type="SAM" id="Phobius"/>
    </source>
</evidence>
<dbReference type="Proteomes" id="UP001331561">
    <property type="component" value="Unassembled WGS sequence"/>
</dbReference>